<dbReference type="Proteomes" id="UP001161017">
    <property type="component" value="Unassembled WGS sequence"/>
</dbReference>
<dbReference type="GO" id="GO:0051896">
    <property type="term" value="P:regulation of phosphatidylinositol 3-kinase/protein kinase B signal transduction"/>
    <property type="evidence" value="ECO:0007669"/>
    <property type="project" value="TreeGrafter"/>
</dbReference>
<feature type="compositionally biased region" description="Low complexity" evidence="3">
    <location>
        <begin position="273"/>
        <end position="291"/>
    </location>
</feature>
<accession>A0AA43TSL9</accession>
<evidence type="ECO:0000256" key="1">
    <source>
        <dbReference type="ARBA" id="ARBA00013015"/>
    </source>
</evidence>
<dbReference type="GO" id="GO:0005886">
    <property type="term" value="C:plasma membrane"/>
    <property type="evidence" value="ECO:0007669"/>
    <property type="project" value="TreeGrafter"/>
</dbReference>
<feature type="compositionally biased region" description="Basic and acidic residues" evidence="3">
    <location>
        <begin position="263"/>
        <end position="272"/>
    </location>
</feature>
<dbReference type="InterPro" id="IPR000387">
    <property type="entry name" value="Tyr_Pase_dom"/>
</dbReference>
<feature type="region of interest" description="Disordered" evidence="3">
    <location>
        <begin position="416"/>
        <end position="512"/>
    </location>
</feature>
<dbReference type="GO" id="GO:0042995">
    <property type="term" value="C:cell projection"/>
    <property type="evidence" value="ECO:0007669"/>
    <property type="project" value="TreeGrafter"/>
</dbReference>
<dbReference type="PROSITE" id="PS00383">
    <property type="entry name" value="TYR_PHOSPHATASE_1"/>
    <property type="match status" value="1"/>
</dbReference>
<dbReference type="EMBL" id="JAPUFD010000001">
    <property type="protein sequence ID" value="MDI1485355.1"/>
    <property type="molecule type" value="Genomic_DNA"/>
</dbReference>
<evidence type="ECO:0000256" key="2">
    <source>
        <dbReference type="ARBA" id="ARBA00022801"/>
    </source>
</evidence>
<sequence>MASLLRQIVAGPRARHPEAGLDLCYVTDNIIATSGPSSTYPQRAYRNPTEDLVKFLDYKHGTKWAIWEFRAEGTGYADSEVYNRIRHYPWPDHHPPPFALIPNIMASMRDWLQDPEAEKDRVVVVHCKAGKGRSGTAATSYLISEEGWSVEDAMLRFTARRMRSGFGAGISIPSQVRWVGYTDWWTKHGKIYVERPIEILEVHVWGLRDGVKVAIEGFVDEGRKIKAFHTFKRHERTLIDEPPSDTLSPSAEKPTSIEESLALHERQPRQGTDDSITSPSSTTSISKTNSSHEPGAAAALFRPEQPLIVPTSDINIDFERRNRAKYGLTMVTSVAHVWFNAFFESQYALQQSSSNTAASPEDANHALDPAKPPSSGTFSIHWDAMDGIKGSARKGTRALDRLSVVWRAVSSAETAPSSETLSKVITQPQPGEPVPETGRPAVDNSSLLLPPRASDSKNLGLKTEVIHSDDISRANSPVAEEGESVEDDDSEMGVKTHGLDGEEEVPQTDGAK</sequence>
<proteinExistence type="predicted"/>
<dbReference type="EC" id="3.1.3.67" evidence="1"/>
<dbReference type="PANTHER" id="PTHR12305">
    <property type="entry name" value="PHOSPHATASE WITH HOMOLOGY TO TENSIN"/>
    <property type="match status" value="1"/>
</dbReference>
<comment type="caution">
    <text evidence="6">The sequence shown here is derived from an EMBL/GenBank/DDBJ whole genome shotgun (WGS) entry which is preliminary data.</text>
</comment>
<keyword evidence="7" id="KW-1185">Reference proteome</keyword>
<dbReference type="GO" id="GO:0046856">
    <property type="term" value="P:phosphatidylinositol dephosphorylation"/>
    <property type="evidence" value="ECO:0007669"/>
    <property type="project" value="TreeGrafter"/>
</dbReference>
<dbReference type="PANTHER" id="PTHR12305:SF81">
    <property type="entry name" value="PHOSPHATIDYLINOSITOL 3,4,5-TRISPHOSPHATE 3-PHOSPHATASE AND DUAL-SPECIFICITY PROTEIN PHOSPHATASE PTEN"/>
    <property type="match status" value="1"/>
</dbReference>
<dbReference type="PROSITE" id="PS50056">
    <property type="entry name" value="TYR_PHOSPHATASE_2"/>
    <property type="match status" value="1"/>
</dbReference>
<keyword evidence="2" id="KW-0378">Hydrolase</keyword>
<evidence type="ECO:0000259" key="4">
    <source>
        <dbReference type="PROSITE" id="PS50056"/>
    </source>
</evidence>
<feature type="domain" description="Phosphatase tensin-type" evidence="5">
    <location>
        <begin position="12"/>
        <end position="189"/>
    </location>
</feature>
<dbReference type="GO" id="GO:0016314">
    <property type="term" value="F:phosphatidylinositol-3,4,5-trisphosphate 3-phosphatase activity"/>
    <property type="evidence" value="ECO:0007669"/>
    <property type="project" value="UniProtKB-EC"/>
</dbReference>
<dbReference type="GO" id="GO:0043491">
    <property type="term" value="P:phosphatidylinositol 3-kinase/protein kinase B signal transduction"/>
    <property type="evidence" value="ECO:0007669"/>
    <property type="project" value="TreeGrafter"/>
</dbReference>
<name>A0AA43TSL9_9LECA</name>
<dbReference type="GO" id="GO:0005634">
    <property type="term" value="C:nucleus"/>
    <property type="evidence" value="ECO:0007669"/>
    <property type="project" value="TreeGrafter"/>
</dbReference>
<dbReference type="AlphaFoldDB" id="A0AA43TSL9"/>
<dbReference type="InterPro" id="IPR051281">
    <property type="entry name" value="Dual-spec_lipid-protein_phosph"/>
</dbReference>
<feature type="region of interest" description="Disordered" evidence="3">
    <location>
        <begin position="263"/>
        <end position="294"/>
    </location>
</feature>
<protein>
    <recommendedName>
        <fullName evidence="1">phosphatidylinositol-3,4,5-trisphosphate 3-phosphatase</fullName>
        <ecNumber evidence="1">3.1.3.67</ecNumber>
    </recommendedName>
</protein>
<evidence type="ECO:0000259" key="5">
    <source>
        <dbReference type="PROSITE" id="PS51181"/>
    </source>
</evidence>
<evidence type="ECO:0000313" key="7">
    <source>
        <dbReference type="Proteomes" id="UP001161017"/>
    </source>
</evidence>
<feature type="compositionally biased region" description="Acidic residues" evidence="3">
    <location>
        <begin position="480"/>
        <end position="491"/>
    </location>
</feature>
<gene>
    <name evidence="6" type="primary">TEP1_2</name>
    <name evidence="6" type="ORF">OHK93_000492</name>
</gene>
<feature type="region of interest" description="Disordered" evidence="3">
    <location>
        <begin position="354"/>
        <end position="374"/>
    </location>
</feature>
<dbReference type="GO" id="GO:0004725">
    <property type="term" value="F:protein tyrosine phosphatase activity"/>
    <property type="evidence" value="ECO:0007669"/>
    <property type="project" value="TreeGrafter"/>
</dbReference>
<dbReference type="InterPro" id="IPR000340">
    <property type="entry name" value="Dual-sp_phosphatase_cat-dom"/>
</dbReference>
<organism evidence="6 7">
    <name type="scientific">Ramalina farinacea</name>
    <dbReference type="NCBI Taxonomy" id="258253"/>
    <lineage>
        <taxon>Eukaryota</taxon>
        <taxon>Fungi</taxon>
        <taxon>Dikarya</taxon>
        <taxon>Ascomycota</taxon>
        <taxon>Pezizomycotina</taxon>
        <taxon>Lecanoromycetes</taxon>
        <taxon>OSLEUM clade</taxon>
        <taxon>Lecanoromycetidae</taxon>
        <taxon>Lecanorales</taxon>
        <taxon>Lecanorineae</taxon>
        <taxon>Ramalinaceae</taxon>
        <taxon>Ramalina</taxon>
    </lineage>
</organism>
<reference evidence="6" key="1">
    <citation type="journal article" date="2023" name="Genome Biol. Evol.">
        <title>First Whole Genome Sequence and Flow Cytometry Genome Size Data for the Lichen-Forming Fungus Ramalina farinacea (Ascomycota).</title>
        <authorList>
            <person name="Llewellyn T."/>
            <person name="Mian S."/>
            <person name="Hill R."/>
            <person name="Leitch I.J."/>
            <person name="Gaya E."/>
        </authorList>
    </citation>
    <scope>NUCLEOTIDE SEQUENCE</scope>
    <source>
        <strain evidence="6">LIQ254RAFAR</strain>
    </source>
</reference>
<dbReference type="Gene3D" id="3.90.190.10">
    <property type="entry name" value="Protein tyrosine phosphatase superfamily"/>
    <property type="match status" value="1"/>
</dbReference>
<dbReference type="SUPFAM" id="SSF52799">
    <property type="entry name" value="(Phosphotyrosine protein) phosphatases II"/>
    <property type="match status" value="1"/>
</dbReference>
<dbReference type="InterPro" id="IPR029023">
    <property type="entry name" value="Tensin_phosphatase"/>
</dbReference>
<dbReference type="GO" id="GO:0005829">
    <property type="term" value="C:cytosol"/>
    <property type="evidence" value="ECO:0007669"/>
    <property type="project" value="TreeGrafter"/>
</dbReference>
<evidence type="ECO:0000256" key="3">
    <source>
        <dbReference type="SAM" id="MobiDB-lite"/>
    </source>
</evidence>
<dbReference type="PROSITE" id="PS51181">
    <property type="entry name" value="PPASE_TENSIN"/>
    <property type="match status" value="1"/>
</dbReference>
<evidence type="ECO:0000313" key="6">
    <source>
        <dbReference type="EMBL" id="MDI1485355.1"/>
    </source>
</evidence>
<feature type="domain" description="Tyrosine specific protein phosphatases" evidence="4">
    <location>
        <begin position="102"/>
        <end position="161"/>
    </location>
</feature>
<dbReference type="Pfam" id="PF00782">
    <property type="entry name" value="DSPc"/>
    <property type="match status" value="1"/>
</dbReference>
<dbReference type="InterPro" id="IPR029021">
    <property type="entry name" value="Prot-tyrosine_phosphatase-like"/>
</dbReference>
<feature type="compositionally biased region" description="Polar residues" evidence="3">
    <location>
        <begin position="416"/>
        <end position="429"/>
    </location>
</feature>
<dbReference type="InterPro" id="IPR016130">
    <property type="entry name" value="Tyr_Pase_AS"/>
</dbReference>
<dbReference type="CDD" id="cd14497">
    <property type="entry name" value="PTP_PTEN-like"/>
    <property type="match status" value="1"/>
</dbReference>